<dbReference type="RefSeq" id="WP_168772876.1">
    <property type="nucleotide sequence ID" value="NZ_JAABNR010000001.1"/>
</dbReference>
<evidence type="ECO:0000313" key="2">
    <source>
        <dbReference type="EMBL" id="NBZ86074.1"/>
    </source>
</evidence>
<dbReference type="Proteomes" id="UP001193501">
    <property type="component" value="Unassembled WGS sequence"/>
</dbReference>
<keyword evidence="3" id="KW-1185">Reference proteome</keyword>
<dbReference type="Gene3D" id="1.10.150.20">
    <property type="entry name" value="5' to 3' exonuclease, C-terminal subdomain"/>
    <property type="match status" value="1"/>
</dbReference>
<organism evidence="2 3">
    <name type="scientific">Stagnihabitans tardus</name>
    <dbReference type="NCBI Taxonomy" id="2699202"/>
    <lineage>
        <taxon>Bacteria</taxon>
        <taxon>Pseudomonadati</taxon>
        <taxon>Pseudomonadota</taxon>
        <taxon>Alphaproteobacteria</taxon>
        <taxon>Rhodobacterales</taxon>
        <taxon>Paracoccaceae</taxon>
        <taxon>Stagnihabitans</taxon>
    </lineage>
</organism>
<name>A0AAE5BTU3_9RHOB</name>
<accession>A0AAE5BTU3</accession>
<gene>
    <name evidence="2" type="ORF">GV832_00635</name>
</gene>
<evidence type="ECO:0000259" key="1">
    <source>
        <dbReference type="Pfam" id="PF04994"/>
    </source>
</evidence>
<dbReference type="InterPro" id="IPR047525">
    <property type="entry name" value="TfoX-like"/>
</dbReference>
<dbReference type="AlphaFoldDB" id="A0AAE5BTU3"/>
<dbReference type="InterPro" id="IPR007077">
    <property type="entry name" value="TfoX_C"/>
</dbReference>
<proteinExistence type="predicted"/>
<dbReference type="Pfam" id="PF04994">
    <property type="entry name" value="TfoX_C"/>
    <property type="match status" value="1"/>
</dbReference>
<dbReference type="PANTHER" id="PTHR36121:SF1">
    <property type="entry name" value="PROTEIN SXY"/>
    <property type="match status" value="1"/>
</dbReference>
<comment type="caution">
    <text evidence="2">The sequence shown here is derived from an EMBL/GenBank/DDBJ whole genome shotgun (WGS) entry which is preliminary data.</text>
</comment>
<reference evidence="2" key="1">
    <citation type="submission" date="2020-01" db="EMBL/GenBank/DDBJ databases">
        <authorList>
            <person name="Chen W.-M."/>
        </authorList>
    </citation>
    <scope>NUCLEOTIDE SEQUENCE</scope>
    <source>
        <strain evidence="2">CYK-10</strain>
    </source>
</reference>
<evidence type="ECO:0000313" key="3">
    <source>
        <dbReference type="Proteomes" id="UP001193501"/>
    </source>
</evidence>
<protein>
    <submittedName>
        <fullName evidence="2">Competence protein TfoX</fullName>
    </submittedName>
</protein>
<dbReference type="EMBL" id="JAABNR010000001">
    <property type="protein sequence ID" value="NBZ86074.1"/>
    <property type="molecule type" value="Genomic_DNA"/>
</dbReference>
<feature type="domain" description="TfoX C-terminal" evidence="1">
    <location>
        <begin position="3"/>
        <end position="79"/>
    </location>
</feature>
<dbReference type="PANTHER" id="PTHR36121">
    <property type="entry name" value="PROTEIN SXY"/>
    <property type="match status" value="1"/>
</dbReference>
<sequence>MAAISTIRNLGPASEASFAKAGLTTAEELYALGAHEAYRRLLAAGQPPHFIGYYVLVMALQGRPWNDCKGAEKAALRAKFDALKAEVEAAAYAAPPGAKTLPRPLDQALRAIGVIPA</sequence>